<evidence type="ECO:0000256" key="2">
    <source>
        <dbReference type="ARBA" id="ARBA00022448"/>
    </source>
</evidence>
<feature type="transmembrane region" description="Helical" evidence="8">
    <location>
        <begin position="230"/>
        <end position="254"/>
    </location>
</feature>
<feature type="transmembrane region" description="Helical" evidence="8">
    <location>
        <begin position="181"/>
        <end position="200"/>
    </location>
</feature>
<keyword evidence="3" id="KW-1003">Cell membrane</keyword>
<dbReference type="PANTHER" id="PTHR23517">
    <property type="entry name" value="RESISTANCE PROTEIN MDTM, PUTATIVE-RELATED-RELATED"/>
    <property type="match status" value="1"/>
</dbReference>
<comment type="subcellular location">
    <subcellularLocation>
        <location evidence="1">Cell membrane</location>
        <topology evidence="1">Multi-pass membrane protein</topology>
    </subcellularLocation>
</comment>
<dbReference type="RefSeq" id="WP_106538278.1">
    <property type="nucleotide sequence ID" value="NZ_PYGE01000012.1"/>
</dbReference>
<dbReference type="GO" id="GO:0005886">
    <property type="term" value="C:plasma membrane"/>
    <property type="evidence" value="ECO:0007669"/>
    <property type="project" value="UniProtKB-SubCell"/>
</dbReference>
<comment type="caution">
    <text evidence="10">The sequence shown here is derived from an EMBL/GenBank/DDBJ whole genome shotgun (WGS) entry which is preliminary data.</text>
</comment>
<feature type="transmembrane region" description="Helical" evidence="8">
    <location>
        <begin position="117"/>
        <end position="138"/>
    </location>
</feature>
<sequence>MTTDTDTSRACGQPPRPDPHPPTSRRWMWFAAWPVVVALALSNEPAPLYVVWQDRLGFSAATLTLIYAFYVVGLLGTLIGAGSLADRIGRRPVLLPGLALGIVAAALFATADSVPALALARTLSGVTVGAFLSAGLAAVSDLAPAGSKRLGGLVASASMVGGAALGPMLSGILSETLPGPTVGVFVLQIALLVTAFPVVLRMPLHRPAAHVAGTGRPRIPSAPRPHRRGLLLGLGVFAPAITATGFVLSLGPSLLADLLHTSNRTVAGGTIFILFAAATGVQFAARGLTVPTLFRLGATLTVSGMTTLILAVPTGSVTLVLVAAVLAGLGQGSAQLGALGTLSSRIPSARLAEANAALTAGGYLMAGALPVGAGYLSDAVGLAAGTTAFGVTVAILVTAGAVAATTGSRATAS</sequence>
<dbReference type="SUPFAM" id="SSF103473">
    <property type="entry name" value="MFS general substrate transporter"/>
    <property type="match status" value="1"/>
</dbReference>
<keyword evidence="4 8" id="KW-0812">Transmembrane</keyword>
<evidence type="ECO:0000256" key="4">
    <source>
        <dbReference type="ARBA" id="ARBA00022692"/>
    </source>
</evidence>
<dbReference type="PROSITE" id="PS50850">
    <property type="entry name" value="MFS"/>
    <property type="match status" value="1"/>
</dbReference>
<evidence type="ECO:0000256" key="6">
    <source>
        <dbReference type="ARBA" id="ARBA00023136"/>
    </source>
</evidence>
<dbReference type="AlphaFoldDB" id="A0A2P8DXA9"/>
<keyword evidence="5 8" id="KW-1133">Transmembrane helix</keyword>
<organism evidence="10 11">
    <name type="scientific">Haloactinopolyspora alba</name>
    <dbReference type="NCBI Taxonomy" id="648780"/>
    <lineage>
        <taxon>Bacteria</taxon>
        <taxon>Bacillati</taxon>
        <taxon>Actinomycetota</taxon>
        <taxon>Actinomycetes</taxon>
        <taxon>Jiangellales</taxon>
        <taxon>Jiangellaceae</taxon>
        <taxon>Haloactinopolyspora</taxon>
    </lineage>
</organism>
<reference evidence="10 11" key="1">
    <citation type="submission" date="2018-03" db="EMBL/GenBank/DDBJ databases">
        <title>Genomic Encyclopedia of Archaeal and Bacterial Type Strains, Phase II (KMG-II): from individual species to whole genera.</title>
        <authorList>
            <person name="Goeker M."/>
        </authorList>
    </citation>
    <scope>NUCLEOTIDE SEQUENCE [LARGE SCALE GENOMIC DNA]</scope>
    <source>
        <strain evidence="10 11">DSM 45211</strain>
    </source>
</reference>
<proteinExistence type="predicted"/>
<name>A0A2P8DXA9_9ACTN</name>
<feature type="transmembrane region" description="Helical" evidence="8">
    <location>
        <begin position="266"/>
        <end position="285"/>
    </location>
</feature>
<feature type="transmembrane region" description="Helical" evidence="8">
    <location>
        <begin position="150"/>
        <end position="169"/>
    </location>
</feature>
<protein>
    <submittedName>
        <fullName evidence="10">Putative MFS family arabinose efflux permease</fullName>
    </submittedName>
</protein>
<dbReference type="OrthoDB" id="3177957at2"/>
<feature type="compositionally biased region" description="Polar residues" evidence="7">
    <location>
        <begin position="1"/>
        <end position="10"/>
    </location>
</feature>
<feature type="transmembrane region" description="Helical" evidence="8">
    <location>
        <begin position="382"/>
        <end position="404"/>
    </location>
</feature>
<keyword evidence="6 8" id="KW-0472">Membrane</keyword>
<dbReference type="PANTHER" id="PTHR23517:SF13">
    <property type="entry name" value="MAJOR FACILITATOR SUPERFAMILY MFS_1"/>
    <property type="match status" value="1"/>
</dbReference>
<accession>A0A2P8DXA9</accession>
<feature type="region of interest" description="Disordered" evidence="7">
    <location>
        <begin position="1"/>
        <end position="22"/>
    </location>
</feature>
<dbReference type="InterPro" id="IPR050171">
    <property type="entry name" value="MFS_Transporters"/>
</dbReference>
<evidence type="ECO:0000256" key="5">
    <source>
        <dbReference type="ARBA" id="ARBA00022989"/>
    </source>
</evidence>
<evidence type="ECO:0000313" key="10">
    <source>
        <dbReference type="EMBL" id="PSL01807.1"/>
    </source>
</evidence>
<dbReference type="Gene3D" id="1.20.1250.20">
    <property type="entry name" value="MFS general substrate transporter like domains"/>
    <property type="match status" value="1"/>
</dbReference>
<evidence type="ECO:0000256" key="8">
    <source>
        <dbReference type="SAM" id="Phobius"/>
    </source>
</evidence>
<dbReference type="InterPro" id="IPR020846">
    <property type="entry name" value="MFS_dom"/>
</dbReference>
<feature type="transmembrane region" description="Helical" evidence="8">
    <location>
        <begin position="27"/>
        <end position="52"/>
    </location>
</feature>
<dbReference type="InterPro" id="IPR036259">
    <property type="entry name" value="MFS_trans_sf"/>
</dbReference>
<feature type="transmembrane region" description="Helical" evidence="8">
    <location>
        <begin position="93"/>
        <end position="111"/>
    </location>
</feature>
<evidence type="ECO:0000256" key="1">
    <source>
        <dbReference type="ARBA" id="ARBA00004651"/>
    </source>
</evidence>
<dbReference type="Pfam" id="PF07690">
    <property type="entry name" value="MFS_1"/>
    <property type="match status" value="1"/>
</dbReference>
<gene>
    <name evidence="10" type="ORF">CLV30_11246</name>
</gene>
<keyword evidence="2" id="KW-0813">Transport</keyword>
<dbReference type="Proteomes" id="UP000243528">
    <property type="component" value="Unassembled WGS sequence"/>
</dbReference>
<feature type="transmembrane region" description="Helical" evidence="8">
    <location>
        <begin position="318"/>
        <end position="342"/>
    </location>
</feature>
<feature type="domain" description="Major facilitator superfamily (MFS) profile" evidence="9">
    <location>
        <begin position="1"/>
        <end position="411"/>
    </location>
</feature>
<dbReference type="InterPro" id="IPR011701">
    <property type="entry name" value="MFS"/>
</dbReference>
<feature type="transmembrane region" description="Helical" evidence="8">
    <location>
        <begin position="58"/>
        <end position="81"/>
    </location>
</feature>
<evidence type="ECO:0000256" key="3">
    <source>
        <dbReference type="ARBA" id="ARBA00022475"/>
    </source>
</evidence>
<evidence type="ECO:0000259" key="9">
    <source>
        <dbReference type="PROSITE" id="PS50850"/>
    </source>
</evidence>
<evidence type="ECO:0000313" key="11">
    <source>
        <dbReference type="Proteomes" id="UP000243528"/>
    </source>
</evidence>
<evidence type="ECO:0000256" key="7">
    <source>
        <dbReference type="SAM" id="MobiDB-lite"/>
    </source>
</evidence>
<dbReference type="EMBL" id="PYGE01000012">
    <property type="protein sequence ID" value="PSL01807.1"/>
    <property type="molecule type" value="Genomic_DNA"/>
</dbReference>
<keyword evidence="11" id="KW-1185">Reference proteome</keyword>
<dbReference type="GO" id="GO:0022857">
    <property type="term" value="F:transmembrane transporter activity"/>
    <property type="evidence" value="ECO:0007669"/>
    <property type="project" value="InterPro"/>
</dbReference>